<evidence type="ECO:0000313" key="8">
    <source>
        <dbReference type="Proteomes" id="UP000007383"/>
    </source>
</evidence>
<dbReference type="SUPFAM" id="SSF54211">
    <property type="entry name" value="Ribosomal protein S5 domain 2-like"/>
    <property type="match status" value="1"/>
</dbReference>
<dbReference type="InterPro" id="IPR006204">
    <property type="entry name" value="GHMP_kinase_N_dom"/>
</dbReference>
<name>H9ULN3_SPIAZ</name>
<dbReference type="InterPro" id="IPR036554">
    <property type="entry name" value="GHMP_kinase_C_sf"/>
</dbReference>
<keyword evidence="4" id="KW-0067">ATP-binding</keyword>
<gene>
    <name evidence="7" type="ordered locus">Spiaf_2395</name>
</gene>
<evidence type="ECO:0000256" key="4">
    <source>
        <dbReference type="ARBA" id="ARBA00022840"/>
    </source>
</evidence>
<keyword evidence="3 7" id="KW-0808">Transferase</keyword>
<accession>H9ULN3</accession>
<dbReference type="InterPro" id="IPR014721">
    <property type="entry name" value="Ribsml_uS5_D2-typ_fold_subgr"/>
</dbReference>
<dbReference type="KEGG" id="sfc:Spiaf_2395"/>
<dbReference type="OrthoDB" id="250531at2"/>
<evidence type="ECO:0000256" key="2">
    <source>
        <dbReference type="ARBA" id="ARBA00022741"/>
    </source>
</evidence>
<dbReference type="STRING" id="889378.Spiaf_2395"/>
<dbReference type="GO" id="GO:0005829">
    <property type="term" value="C:cytosol"/>
    <property type="evidence" value="ECO:0007669"/>
    <property type="project" value="TreeGrafter"/>
</dbReference>
<keyword evidence="3 7" id="KW-0418">Kinase</keyword>
<dbReference type="Pfam" id="PF00288">
    <property type="entry name" value="GHMP_kinases_N"/>
    <property type="match status" value="1"/>
</dbReference>
<dbReference type="GO" id="GO:0004335">
    <property type="term" value="F:galactokinase activity"/>
    <property type="evidence" value="ECO:0007669"/>
    <property type="project" value="InterPro"/>
</dbReference>
<dbReference type="eggNOG" id="COG0153">
    <property type="taxonomic scope" value="Bacteria"/>
</dbReference>
<dbReference type="PANTHER" id="PTHR10457">
    <property type="entry name" value="MEVALONATE KINASE/GALACTOKINASE"/>
    <property type="match status" value="1"/>
</dbReference>
<dbReference type="GO" id="GO:0005524">
    <property type="term" value="F:ATP binding"/>
    <property type="evidence" value="ECO:0007669"/>
    <property type="project" value="UniProtKB-KW"/>
</dbReference>
<dbReference type="SUPFAM" id="SSF55060">
    <property type="entry name" value="GHMP Kinase, C-terminal domain"/>
    <property type="match status" value="1"/>
</dbReference>
<dbReference type="InterPro" id="IPR006206">
    <property type="entry name" value="Mevalonate/galactokinase"/>
</dbReference>
<dbReference type="InterPro" id="IPR019539">
    <property type="entry name" value="GalKase_N"/>
</dbReference>
<dbReference type="GO" id="GO:0006012">
    <property type="term" value="P:galactose metabolic process"/>
    <property type="evidence" value="ECO:0007669"/>
    <property type="project" value="InterPro"/>
</dbReference>
<evidence type="ECO:0000256" key="3">
    <source>
        <dbReference type="ARBA" id="ARBA00022777"/>
    </source>
</evidence>
<proteinExistence type="inferred from homology"/>
<keyword evidence="8" id="KW-1185">Reference proteome</keyword>
<protein>
    <submittedName>
        <fullName evidence="7">Galactokinase</fullName>
    </submittedName>
</protein>
<dbReference type="PIRSF" id="PIRSF000530">
    <property type="entry name" value="Galactokinase"/>
    <property type="match status" value="1"/>
</dbReference>
<sequence length="445" mass="48186">MQSQNIPTVGEWQTAVRHGELDSCLGRLYGDDTVPAQRRRYLQLLGEHERRYGSGAVRLFSAPGRTELGGNHTDHNNGLALAGAVQLDCVAAVSPGGDPTGTGIYSMDFAQEYRLDIRSTAMQPAEQGTLAGIARGVLDWCHKRDIPAVPFQATLQSDVQPGSGLSSSACIESLLTTVVDVLSANATQPPRPRLSPVEVALCGQYAENTYFGKPCGLLDQTAIAAGGVVGIDFADPHAPQVTRLEADFAAHGYRLCIVHTRSDHAADTDSYASIPREMRQIAGWFGAEVLRGVDPASFWREIARLRSEFAGRAIARAGHYFAENERVQLMQRALTSGDIPGYLNLVAASGHSSFQFLQNVVHEVDNQDYGLALLQIQSLFEFRGVVSRVHGGGFGGAVQAYVPLAVWDEFVQTMEITLGEGCVVPLAIRPWGVEEIELRSKEELI</sequence>
<dbReference type="AlphaFoldDB" id="H9ULN3"/>
<dbReference type="PATRIC" id="fig|889378.3.peg.2369"/>
<dbReference type="Gene3D" id="3.30.230.10">
    <property type="match status" value="1"/>
</dbReference>
<dbReference type="Proteomes" id="UP000007383">
    <property type="component" value="Chromosome"/>
</dbReference>
<dbReference type="Gene3D" id="3.30.70.890">
    <property type="entry name" value="GHMP kinase, C-terminal domain"/>
    <property type="match status" value="1"/>
</dbReference>
<evidence type="ECO:0000313" key="7">
    <source>
        <dbReference type="EMBL" id="AFG38426.1"/>
    </source>
</evidence>
<feature type="domain" description="Galactokinase N-terminal" evidence="6">
    <location>
        <begin position="47"/>
        <end position="95"/>
    </location>
</feature>
<evidence type="ECO:0000259" key="5">
    <source>
        <dbReference type="Pfam" id="PF00288"/>
    </source>
</evidence>
<reference evidence="8" key="1">
    <citation type="journal article" date="2013" name="Stand. Genomic Sci.">
        <title>Complete genome sequence of the halophilic bacterium Spirochaeta africana type strain (Z-7692(T)) from the alkaline Lake Magadi in the East African Rift.</title>
        <authorList>
            <person name="Liolos K."/>
            <person name="Abt B."/>
            <person name="Scheuner C."/>
            <person name="Teshima H."/>
            <person name="Held B."/>
            <person name="Lapidus A."/>
            <person name="Nolan M."/>
            <person name="Lucas S."/>
            <person name="Deshpande S."/>
            <person name="Cheng J.F."/>
            <person name="Tapia R."/>
            <person name="Goodwin L.A."/>
            <person name="Pitluck S."/>
            <person name="Pagani I."/>
            <person name="Ivanova N."/>
            <person name="Mavromatis K."/>
            <person name="Mikhailova N."/>
            <person name="Huntemann M."/>
            <person name="Pati A."/>
            <person name="Chen A."/>
            <person name="Palaniappan K."/>
            <person name="Land M."/>
            <person name="Rohde M."/>
            <person name="Tindall B.J."/>
            <person name="Detter J.C."/>
            <person name="Goker M."/>
            <person name="Bristow J."/>
            <person name="Eisen J.A."/>
            <person name="Markowitz V."/>
            <person name="Hugenholtz P."/>
            <person name="Woyke T."/>
            <person name="Klenk H.P."/>
            <person name="Kyrpides N.C."/>
        </authorList>
    </citation>
    <scope>NUCLEOTIDE SEQUENCE</scope>
    <source>
        <strain evidence="8">ATCC 700263 / DSM 8902 / Z-7692</strain>
    </source>
</reference>
<dbReference type="PRINTS" id="PR00959">
    <property type="entry name" value="MEVGALKINASE"/>
</dbReference>
<dbReference type="HOGENOM" id="CLU_017814_8_0_12"/>
<keyword evidence="2" id="KW-0547">Nucleotide-binding</keyword>
<dbReference type="Pfam" id="PF10509">
    <property type="entry name" value="GalKase_gal_bdg"/>
    <property type="match status" value="1"/>
</dbReference>
<evidence type="ECO:0000256" key="1">
    <source>
        <dbReference type="ARBA" id="ARBA00006566"/>
    </source>
</evidence>
<dbReference type="PRINTS" id="PR00473">
    <property type="entry name" value="GALCTOKINASE"/>
</dbReference>
<dbReference type="RefSeq" id="WP_014456408.1">
    <property type="nucleotide sequence ID" value="NC_017098.1"/>
</dbReference>
<dbReference type="InterPro" id="IPR020568">
    <property type="entry name" value="Ribosomal_Su5_D2-typ_SF"/>
</dbReference>
<dbReference type="EMBL" id="CP003282">
    <property type="protein sequence ID" value="AFG38426.1"/>
    <property type="molecule type" value="Genomic_DNA"/>
</dbReference>
<dbReference type="InterPro" id="IPR000705">
    <property type="entry name" value="Galactokinase"/>
</dbReference>
<organism evidence="7 8">
    <name type="scientific">Spirochaeta africana (strain ATCC 700263 / DSM 8902 / Z-7692)</name>
    <dbReference type="NCBI Taxonomy" id="889378"/>
    <lineage>
        <taxon>Bacteria</taxon>
        <taxon>Pseudomonadati</taxon>
        <taxon>Spirochaetota</taxon>
        <taxon>Spirochaetia</taxon>
        <taxon>Spirochaetales</taxon>
        <taxon>Spirochaetaceae</taxon>
        <taxon>Spirochaeta</taxon>
    </lineage>
</organism>
<feature type="domain" description="GHMP kinase N-terminal" evidence="5">
    <location>
        <begin position="147"/>
        <end position="227"/>
    </location>
</feature>
<evidence type="ECO:0000259" key="6">
    <source>
        <dbReference type="Pfam" id="PF10509"/>
    </source>
</evidence>
<dbReference type="PANTHER" id="PTHR10457:SF7">
    <property type="entry name" value="GALACTOKINASE-RELATED"/>
    <property type="match status" value="1"/>
</dbReference>
<comment type="similarity">
    <text evidence="1">Belongs to the GHMP kinase family. GalK subfamily.</text>
</comment>